<feature type="signal peptide" evidence="1">
    <location>
        <begin position="1"/>
        <end position="23"/>
    </location>
</feature>
<sequence>MKLRRPLAAVLLVLALVGGVAHARGQLQARQTSVDLIPGVRGGRLMLGNAGDSPVAAQIRVYRWTQDGNDDVLEPSNALTVSPPVVEIAGGADQLVRIVRNTDAAPAREETYRVVVDELPGDPAANQGSAVTVRMRYLIPVFVRAADPAPVALECRLGAAELTCSNRGGVAAQLGASRLIGQDGHDVQIIEGLLGYVLAGSSRRFPLDAAKLGSAAQWKQLEVRLNGQPAVLELSPAR</sequence>
<evidence type="ECO:0000313" key="4">
    <source>
        <dbReference type="Proteomes" id="UP001501083"/>
    </source>
</evidence>
<dbReference type="InterPro" id="IPR016147">
    <property type="entry name" value="Pili_assmbl_chaperone_N"/>
</dbReference>
<dbReference type="EMBL" id="BAABKY010000001">
    <property type="protein sequence ID" value="GAA5067889.1"/>
    <property type="molecule type" value="Genomic_DNA"/>
</dbReference>
<name>A0ABP9L0Z7_9GAMM</name>
<evidence type="ECO:0000259" key="2">
    <source>
        <dbReference type="Pfam" id="PF00345"/>
    </source>
</evidence>
<comment type="caution">
    <text evidence="3">The sequence shown here is derived from an EMBL/GenBank/DDBJ whole genome shotgun (WGS) entry which is preliminary data.</text>
</comment>
<keyword evidence="1" id="KW-0732">Signal</keyword>
<dbReference type="InterPro" id="IPR008962">
    <property type="entry name" value="PapD-like_sf"/>
</dbReference>
<evidence type="ECO:0000256" key="1">
    <source>
        <dbReference type="SAM" id="SignalP"/>
    </source>
</evidence>
<feature type="domain" description="Pili assembly chaperone N-terminal" evidence="2">
    <location>
        <begin position="27"/>
        <end position="144"/>
    </location>
</feature>
<dbReference type="Proteomes" id="UP001501083">
    <property type="component" value="Unassembled WGS sequence"/>
</dbReference>
<feature type="chain" id="PRO_5045199954" evidence="1">
    <location>
        <begin position="24"/>
        <end position="238"/>
    </location>
</feature>
<organism evidence="3 4">
    <name type="scientific">Lysobacter panacisoli</name>
    <dbReference type="NCBI Taxonomy" id="1255263"/>
    <lineage>
        <taxon>Bacteria</taxon>
        <taxon>Pseudomonadati</taxon>
        <taxon>Pseudomonadota</taxon>
        <taxon>Gammaproteobacteria</taxon>
        <taxon>Lysobacterales</taxon>
        <taxon>Lysobacteraceae</taxon>
        <taxon>Lysobacter</taxon>
    </lineage>
</organism>
<evidence type="ECO:0000313" key="3">
    <source>
        <dbReference type="EMBL" id="GAA5067889.1"/>
    </source>
</evidence>
<dbReference type="Gene3D" id="2.60.40.10">
    <property type="entry name" value="Immunoglobulins"/>
    <property type="match status" value="1"/>
</dbReference>
<reference evidence="4" key="1">
    <citation type="journal article" date="2019" name="Int. J. Syst. Evol. Microbiol.">
        <title>The Global Catalogue of Microorganisms (GCM) 10K type strain sequencing project: providing services to taxonomists for standard genome sequencing and annotation.</title>
        <authorList>
            <consortium name="The Broad Institute Genomics Platform"/>
            <consortium name="The Broad Institute Genome Sequencing Center for Infectious Disease"/>
            <person name="Wu L."/>
            <person name="Ma J."/>
        </authorList>
    </citation>
    <scope>NUCLEOTIDE SEQUENCE [LARGE SCALE GENOMIC DNA]</scope>
    <source>
        <strain evidence="4">JCM 19212</strain>
    </source>
</reference>
<dbReference type="RefSeq" id="WP_158983145.1">
    <property type="nucleotide sequence ID" value="NZ_BAABKY010000001.1"/>
</dbReference>
<dbReference type="Pfam" id="PF00345">
    <property type="entry name" value="PapD_N"/>
    <property type="match status" value="1"/>
</dbReference>
<dbReference type="PANTHER" id="PTHR30251:SF4">
    <property type="entry name" value="SLR1668 PROTEIN"/>
    <property type="match status" value="1"/>
</dbReference>
<protein>
    <submittedName>
        <fullName evidence="3">Molecular chaperone</fullName>
    </submittedName>
</protein>
<keyword evidence="4" id="KW-1185">Reference proteome</keyword>
<dbReference type="InterPro" id="IPR050643">
    <property type="entry name" value="Periplasmic_pilus_chap"/>
</dbReference>
<proteinExistence type="predicted"/>
<accession>A0ABP9L0Z7</accession>
<dbReference type="SUPFAM" id="SSF49354">
    <property type="entry name" value="PapD-like"/>
    <property type="match status" value="1"/>
</dbReference>
<dbReference type="InterPro" id="IPR013783">
    <property type="entry name" value="Ig-like_fold"/>
</dbReference>
<gene>
    <name evidence="3" type="ORF">GCM10025759_03020</name>
</gene>
<dbReference type="PANTHER" id="PTHR30251">
    <property type="entry name" value="PILUS ASSEMBLY CHAPERONE"/>
    <property type="match status" value="1"/>
</dbReference>